<dbReference type="SMART" id="SM00860">
    <property type="entry name" value="SMI1_KNR4"/>
    <property type="match status" value="1"/>
</dbReference>
<protein>
    <submittedName>
        <fullName evidence="2">SMI1/KNR4 family protein</fullName>
    </submittedName>
</protein>
<proteinExistence type="predicted"/>
<evidence type="ECO:0000259" key="1">
    <source>
        <dbReference type="SMART" id="SM00860"/>
    </source>
</evidence>
<dbReference type="Pfam" id="PF09346">
    <property type="entry name" value="SMI1_KNR4"/>
    <property type="match status" value="1"/>
</dbReference>
<dbReference type="EMBL" id="JAOTEM010000001">
    <property type="protein sequence ID" value="MCU7616116.1"/>
    <property type="molecule type" value="Genomic_DNA"/>
</dbReference>
<accession>A0ABT2W1P4</accession>
<evidence type="ECO:0000313" key="3">
    <source>
        <dbReference type="Proteomes" id="UP001208649"/>
    </source>
</evidence>
<gene>
    <name evidence="2" type="ORF">NZ698_02800</name>
</gene>
<feature type="domain" description="Knr4/Smi1-like" evidence="1">
    <location>
        <begin position="36"/>
        <end position="160"/>
    </location>
</feature>
<organism evidence="2 3">
    <name type="scientific">Chryseobacterium edaphi</name>
    <dbReference type="NCBI Taxonomy" id="2976532"/>
    <lineage>
        <taxon>Bacteria</taxon>
        <taxon>Pseudomonadati</taxon>
        <taxon>Bacteroidota</taxon>
        <taxon>Flavobacteriia</taxon>
        <taxon>Flavobacteriales</taxon>
        <taxon>Weeksellaceae</taxon>
        <taxon>Chryseobacterium group</taxon>
        <taxon>Chryseobacterium</taxon>
    </lineage>
</organism>
<reference evidence="3" key="1">
    <citation type="submission" date="2023-07" db="EMBL/GenBank/DDBJ databases">
        <title>Chryseobacterium sp. strain PBS4-4 Genome sequencing and assembly.</title>
        <authorList>
            <person name="Jung Y."/>
        </authorList>
    </citation>
    <scope>NUCLEOTIDE SEQUENCE [LARGE SCALE GENOMIC DNA]</scope>
    <source>
        <strain evidence="3">PBS4-4</strain>
    </source>
</reference>
<dbReference type="SUPFAM" id="SSF160631">
    <property type="entry name" value="SMI1/KNR4-like"/>
    <property type="match status" value="1"/>
</dbReference>
<evidence type="ECO:0000313" key="2">
    <source>
        <dbReference type="EMBL" id="MCU7616116.1"/>
    </source>
</evidence>
<name>A0ABT2W1P4_9FLAO</name>
<dbReference type="Proteomes" id="UP001208649">
    <property type="component" value="Unassembled WGS sequence"/>
</dbReference>
<dbReference type="InterPro" id="IPR018958">
    <property type="entry name" value="Knr4/Smi1-like_dom"/>
</dbReference>
<dbReference type="InterPro" id="IPR037883">
    <property type="entry name" value="Knr4/Smi1-like_sf"/>
</dbReference>
<comment type="caution">
    <text evidence="2">The sequence shown here is derived from an EMBL/GenBank/DDBJ whole genome shotgun (WGS) entry which is preliminary data.</text>
</comment>
<sequence length="174" mass="20276">MKEILLAISLLSIQLGDAYENASTFQIQKKWLGFRAAKSKEISETEKRLNIKLPEDYKTFLKITNGFSASSTLKPTFMEIESVDFLKNFDTIIINAWKDAGDFETANILERSILIAGKDQEQYFLLIPPNDENGKWRYWKFASWQAGENEFENLDSYFKNVLKFYEKENTQTIN</sequence>
<keyword evidence="3" id="KW-1185">Reference proteome</keyword>
<dbReference type="Gene3D" id="3.40.1580.10">
    <property type="entry name" value="SMI1/KNR4-like"/>
    <property type="match status" value="1"/>
</dbReference>
<dbReference type="RefSeq" id="WP_263001577.1">
    <property type="nucleotide sequence ID" value="NZ_JAOTEM010000001.1"/>
</dbReference>